<dbReference type="Proteomes" id="UP000325315">
    <property type="component" value="Unassembled WGS sequence"/>
</dbReference>
<accession>A0A5B6WJ19</accession>
<protein>
    <submittedName>
        <fullName evidence="1">Retrovirus-related Pol polyprotein from transposon 17.6</fullName>
    </submittedName>
</protein>
<keyword evidence="2" id="KW-1185">Reference proteome</keyword>
<proteinExistence type="predicted"/>
<sequence length="70" mass="7863">MNSFLLVLSWDGGSIKQQGRTFSSAIYRSDARSISGESLLLFSRWLFEIAIAPTDQEKTTFTCPYGTFAF</sequence>
<comment type="caution">
    <text evidence="1">The sequence shown here is derived from an EMBL/GenBank/DDBJ whole genome shotgun (WGS) entry which is preliminary data.</text>
</comment>
<dbReference type="OrthoDB" id="1000214at2759"/>
<dbReference type="EMBL" id="SMMG02000003">
    <property type="protein sequence ID" value="KAA3481095.1"/>
    <property type="molecule type" value="Genomic_DNA"/>
</dbReference>
<name>A0A5B6WJ19_9ROSI</name>
<organism evidence="1 2">
    <name type="scientific">Gossypium australe</name>
    <dbReference type="NCBI Taxonomy" id="47621"/>
    <lineage>
        <taxon>Eukaryota</taxon>
        <taxon>Viridiplantae</taxon>
        <taxon>Streptophyta</taxon>
        <taxon>Embryophyta</taxon>
        <taxon>Tracheophyta</taxon>
        <taxon>Spermatophyta</taxon>
        <taxon>Magnoliopsida</taxon>
        <taxon>eudicotyledons</taxon>
        <taxon>Gunneridae</taxon>
        <taxon>Pentapetalae</taxon>
        <taxon>rosids</taxon>
        <taxon>malvids</taxon>
        <taxon>Malvales</taxon>
        <taxon>Malvaceae</taxon>
        <taxon>Malvoideae</taxon>
        <taxon>Gossypium</taxon>
    </lineage>
</organism>
<gene>
    <name evidence="1" type="ORF">EPI10_021491</name>
</gene>
<dbReference type="AlphaFoldDB" id="A0A5B6WJ19"/>
<evidence type="ECO:0000313" key="2">
    <source>
        <dbReference type="Proteomes" id="UP000325315"/>
    </source>
</evidence>
<reference evidence="2" key="1">
    <citation type="journal article" date="2019" name="Plant Biotechnol. J.">
        <title>Genome sequencing of the Australian wild diploid species Gossypium australe highlights disease resistance and delayed gland morphogenesis.</title>
        <authorList>
            <person name="Cai Y."/>
            <person name="Cai X."/>
            <person name="Wang Q."/>
            <person name="Wang P."/>
            <person name="Zhang Y."/>
            <person name="Cai C."/>
            <person name="Xu Y."/>
            <person name="Wang K."/>
            <person name="Zhou Z."/>
            <person name="Wang C."/>
            <person name="Geng S."/>
            <person name="Li B."/>
            <person name="Dong Q."/>
            <person name="Hou Y."/>
            <person name="Wang H."/>
            <person name="Ai P."/>
            <person name="Liu Z."/>
            <person name="Yi F."/>
            <person name="Sun M."/>
            <person name="An G."/>
            <person name="Cheng J."/>
            <person name="Zhang Y."/>
            <person name="Shi Q."/>
            <person name="Xie Y."/>
            <person name="Shi X."/>
            <person name="Chang Y."/>
            <person name="Huang F."/>
            <person name="Chen Y."/>
            <person name="Hong S."/>
            <person name="Mi L."/>
            <person name="Sun Q."/>
            <person name="Zhang L."/>
            <person name="Zhou B."/>
            <person name="Peng R."/>
            <person name="Zhang X."/>
            <person name="Liu F."/>
        </authorList>
    </citation>
    <scope>NUCLEOTIDE SEQUENCE [LARGE SCALE GENOMIC DNA]</scope>
    <source>
        <strain evidence="2">cv. PA1801</strain>
    </source>
</reference>
<evidence type="ECO:0000313" key="1">
    <source>
        <dbReference type="EMBL" id="KAA3481095.1"/>
    </source>
</evidence>